<protein>
    <submittedName>
        <fullName evidence="1">Uncharacterized protein</fullName>
    </submittedName>
</protein>
<organism evidence="1 2">
    <name type="scientific">Lecanicillium saksenae</name>
    <dbReference type="NCBI Taxonomy" id="468837"/>
    <lineage>
        <taxon>Eukaryota</taxon>
        <taxon>Fungi</taxon>
        <taxon>Dikarya</taxon>
        <taxon>Ascomycota</taxon>
        <taxon>Pezizomycotina</taxon>
        <taxon>Sordariomycetes</taxon>
        <taxon>Hypocreomycetidae</taxon>
        <taxon>Hypocreales</taxon>
        <taxon>Cordycipitaceae</taxon>
        <taxon>Lecanicillium</taxon>
    </lineage>
</organism>
<evidence type="ECO:0000313" key="1">
    <source>
        <dbReference type="EMBL" id="KAJ3482512.1"/>
    </source>
</evidence>
<accession>A0ACC1QMM4</accession>
<evidence type="ECO:0000313" key="2">
    <source>
        <dbReference type="Proteomes" id="UP001148737"/>
    </source>
</evidence>
<reference evidence="1" key="1">
    <citation type="submission" date="2022-07" db="EMBL/GenBank/DDBJ databases">
        <title>Genome Sequence of Lecanicillium saksenae.</title>
        <authorList>
            <person name="Buettner E."/>
        </authorList>
    </citation>
    <scope>NUCLEOTIDE SEQUENCE</scope>
    <source>
        <strain evidence="1">VT-O1</strain>
    </source>
</reference>
<proteinExistence type="predicted"/>
<sequence length="232" mass="24303">MAPEGIIAAHGGGGLVVEVSDKHGGGLNVKDAIGAVFHLLESRGVEGSEGCLGGAINTTGLGASTSLSVAVQGDTAILGMDSTVMAEKQVATDKGTSALHAFEGTFFGIWKKSFFLFFFSLSSLSKQPRSQGGIAPRGDENGIDNWHLYLRSGARAVFRDDVDAAWGGKTATLAPGILGDASRDRSRCECVGDVGGSGGGEWCYQQCGRVVEKRHCLRGLETRYFEDLQNDG</sequence>
<dbReference type="Proteomes" id="UP001148737">
    <property type="component" value="Unassembled WGS sequence"/>
</dbReference>
<keyword evidence="2" id="KW-1185">Reference proteome</keyword>
<comment type="caution">
    <text evidence="1">The sequence shown here is derived from an EMBL/GenBank/DDBJ whole genome shotgun (WGS) entry which is preliminary data.</text>
</comment>
<gene>
    <name evidence="1" type="ORF">NLG97_g7549</name>
</gene>
<name>A0ACC1QMM4_9HYPO</name>
<dbReference type="EMBL" id="JANAKD010001168">
    <property type="protein sequence ID" value="KAJ3482512.1"/>
    <property type="molecule type" value="Genomic_DNA"/>
</dbReference>